<dbReference type="Pfam" id="PF08719">
    <property type="entry name" value="NADAR"/>
    <property type="match status" value="1"/>
</dbReference>
<dbReference type="AlphaFoldDB" id="A0AAD8Q7V2"/>
<dbReference type="GeneID" id="85446740"/>
<accession>A0AAD8Q7V2</accession>
<dbReference type="CDD" id="cd15457">
    <property type="entry name" value="NADAR"/>
    <property type="match status" value="1"/>
</dbReference>
<organism evidence="2 3">
    <name type="scientific">Colletotrichum navitas</name>
    <dbReference type="NCBI Taxonomy" id="681940"/>
    <lineage>
        <taxon>Eukaryota</taxon>
        <taxon>Fungi</taxon>
        <taxon>Dikarya</taxon>
        <taxon>Ascomycota</taxon>
        <taxon>Pezizomycotina</taxon>
        <taxon>Sordariomycetes</taxon>
        <taxon>Hypocreomycetidae</taxon>
        <taxon>Glomerellales</taxon>
        <taxon>Glomerellaceae</taxon>
        <taxon>Colletotrichum</taxon>
        <taxon>Colletotrichum graminicola species complex</taxon>
    </lineage>
</organism>
<proteinExistence type="predicted"/>
<dbReference type="EMBL" id="JAHLJV010000013">
    <property type="protein sequence ID" value="KAK1596189.1"/>
    <property type="molecule type" value="Genomic_DNA"/>
</dbReference>
<dbReference type="SUPFAM" id="SSF143990">
    <property type="entry name" value="YbiA-like"/>
    <property type="match status" value="1"/>
</dbReference>
<feature type="domain" description="NADAR" evidence="1">
    <location>
        <begin position="53"/>
        <end position="158"/>
    </location>
</feature>
<comment type="caution">
    <text evidence="2">The sequence shown here is derived from an EMBL/GenBank/DDBJ whole genome shotgun (WGS) entry which is preliminary data.</text>
</comment>
<dbReference type="Proteomes" id="UP001230504">
    <property type="component" value="Unassembled WGS sequence"/>
</dbReference>
<protein>
    <recommendedName>
        <fullName evidence="1">NADAR domain-containing protein</fullName>
    </recommendedName>
</protein>
<gene>
    <name evidence="2" type="ORF">LY79DRAFT_648001</name>
</gene>
<keyword evidence="3" id="KW-1185">Reference proteome</keyword>
<evidence type="ECO:0000313" key="3">
    <source>
        <dbReference type="Proteomes" id="UP001230504"/>
    </source>
</evidence>
<evidence type="ECO:0000313" key="2">
    <source>
        <dbReference type="EMBL" id="KAK1596189.1"/>
    </source>
</evidence>
<reference evidence="2" key="1">
    <citation type="submission" date="2021-06" db="EMBL/GenBank/DDBJ databases">
        <title>Comparative genomics, transcriptomics and evolutionary studies reveal genomic signatures of adaptation to plant cell wall in hemibiotrophic fungi.</title>
        <authorList>
            <consortium name="DOE Joint Genome Institute"/>
            <person name="Baroncelli R."/>
            <person name="Diaz J.F."/>
            <person name="Benocci T."/>
            <person name="Peng M."/>
            <person name="Battaglia E."/>
            <person name="Haridas S."/>
            <person name="Andreopoulos W."/>
            <person name="Labutti K."/>
            <person name="Pangilinan J."/>
            <person name="Floch G.L."/>
            <person name="Makela M.R."/>
            <person name="Henrissat B."/>
            <person name="Grigoriev I.V."/>
            <person name="Crouch J.A."/>
            <person name="De Vries R.P."/>
            <person name="Sukno S.A."/>
            <person name="Thon M.R."/>
        </authorList>
    </citation>
    <scope>NUCLEOTIDE SEQUENCE</scope>
    <source>
        <strain evidence="2">CBS 125086</strain>
    </source>
</reference>
<dbReference type="InterPro" id="IPR012816">
    <property type="entry name" value="NADAR"/>
</dbReference>
<dbReference type="RefSeq" id="XP_060417108.1">
    <property type="nucleotide sequence ID" value="XM_060562500.1"/>
</dbReference>
<name>A0AAD8Q7V2_9PEZI</name>
<evidence type="ECO:0000259" key="1">
    <source>
        <dbReference type="Pfam" id="PF08719"/>
    </source>
</evidence>
<dbReference type="InterPro" id="IPR037238">
    <property type="entry name" value="YbiA-like_sf"/>
</dbReference>
<sequence length="161" mass="18558">MAVTSSHTYRHTQNRDQVNDNSLFFFMPNQEWDVFTVSKEEISGLVSHVVDDADPHGAITFNCAEQLMMYCKVARFHDYERHARLLSTTHGQATPGFTHENWDQVKSEVVVTGKIAKSSQNPHLRRRLLSTGDRILCEAASKDRVWGIRYTVKHTMSQQRH</sequence>
<dbReference type="Gene3D" id="1.10.357.40">
    <property type="entry name" value="YbiA-like"/>
    <property type="match status" value="1"/>
</dbReference>